<feature type="transmembrane region" description="Helical" evidence="1">
    <location>
        <begin position="27"/>
        <end position="48"/>
    </location>
</feature>
<evidence type="ECO:0000313" key="3">
    <source>
        <dbReference type="Proteomes" id="UP000036464"/>
    </source>
</evidence>
<comment type="caution">
    <text evidence="2">The sequence shown here is derived from an EMBL/GenBank/DDBJ whole genome shotgun (WGS) entry which is preliminary data.</text>
</comment>
<keyword evidence="1" id="KW-1133">Transmembrane helix</keyword>
<keyword evidence="1" id="KW-0472">Membrane</keyword>
<evidence type="ECO:0000313" key="2">
    <source>
        <dbReference type="EMBL" id="KLO26356.1"/>
    </source>
</evidence>
<proteinExistence type="predicted"/>
<dbReference type="Proteomes" id="UP000036464">
    <property type="component" value="Unassembled WGS sequence"/>
</dbReference>
<name>A0ABR5FAV1_9MYCO</name>
<dbReference type="EMBL" id="LDPO01000022">
    <property type="protein sequence ID" value="KLO26356.1"/>
    <property type="molecule type" value="Genomic_DNA"/>
</dbReference>
<dbReference type="RefSeq" id="WP_047320902.1">
    <property type="nucleotide sequence ID" value="NZ_LDPO01000022.1"/>
</dbReference>
<protein>
    <recommendedName>
        <fullName evidence="4">DUF4190 domain-containing protein</fullName>
    </recommendedName>
</protein>
<keyword evidence="3" id="KW-1185">Reference proteome</keyword>
<organism evidence="2 3">
    <name type="scientific">Mycolicibacter heraklionensis</name>
    <dbReference type="NCBI Taxonomy" id="512402"/>
    <lineage>
        <taxon>Bacteria</taxon>
        <taxon>Bacillati</taxon>
        <taxon>Actinomycetota</taxon>
        <taxon>Actinomycetes</taxon>
        <taxon>Mycobacteriales</taxon>
        <taxon>Mycobacteriaceae</taxon>
        <taxon>Mycolicibacter</taxon>
    </lineage>
</organism>
<sequence>MTEKPANNCPKSLARIRDSGPDVWKTATWAAPLVVQVVFAAALGVGWLLGHFPTDSDAGYSILIVATVIITTVASLLIGARLLRAESPRRRSLGLALGGAGLAAAAVGLSYALIFLPMLTA</sequence>
<accession>A0ABR5FAV1</accession>
<evidence type="ECO:0000256" key="1">
    <source>
        <dbReference type="SAM" id="Phobius"/>
    </source>
</evidence>
<reference evidence="2 3" key="1">
    <citation type="submission" date="2015-05" db="EMBL/GenBank/DDBJ databases">
        <title>Genome sequence of Mycobacterium heraklionense Davo strain.</title>
        <authorList>
            <person name="Greninger A.L."/>
            <person name="Cunningham G."/>
            <person name="Miller S."/>
        </authorList>
    </citation>
    <scope>NUCLEOTIDE SEQUENCE [LARGE SCALE GENOMIC DNA]</scope>
    <source>
        <strain evidence="2 3">Davo</strain>
    </source>
</reference>
<gene>
    <name evidence="2" type="ORF">ABW16_19765</name>
</gene>
<evidence type="ECO:0008006" key="4">
    <source>
        <dbReference type="Google" id="ProtNLM"/>
    </source>
</evidence>
<feature type="transmembrane region" description="Helical" evidence="1">
    <location>
        <begin position="60"/>
        <end position="83"/>
    </location>
</feature>
<feature type="transmembrane region" description="Helical" evidence="1">
    <location>
        <begin position="95"/>
        <end position="119"/>
    </location>
</feature>
<keyword evidence="1" id="KW-0812">Transmembrane</keyword>